<comment type="caution">
    <text evidence="3">The sequence shown here is derived from an EMBL/GenBank/DDBJ whole genome shotgun (WGS) entry which is preliminary data.</text>
</comment>
<feature type="repeat" description="TPR" evidence="1">
    <location>
        <begin position="152"/>
        <end position="185"/>
    </location>
</feature>
<keyword evidence="4" id="KW-1185">Reference proteome</keyword>
<dbReference type="Gene3D" id="1.25.40.10">
    <property type="entry name" value="Tetratricopeptide repeat domain"/>
    <property type="match status" value="2"/>
</dbReference>
<evidence type="ECO:0000313" key="3">
    <source>
        <dbReference type="EMBL" id="MCS3904493.1"/>
    </source>
</evidence>
<evidence type="ECO:0000259" key="2">
    <source>
        <dbReference type="Pfam" id="PF13649"/>
    </source>
</evidence>
<feature type="repeat" description="TPR" evidence="1">
    <location>
        <begin position="50"/>
        <end position="83"/>
    </location>
</feature>
<dbReference type="InterPro" id="IPR052943">
    <property type="entry name" value="TMTC_O-mannosyl-trnsfr"/>
</dbReference>
<dbReference type="InterPro" id="IPR011990">
    <property type="entry name" value="TPR-like_helical_dom_sf"/>
</dbReference>
<dbReference type="Pfam" id="PF14559">
    <property type="entry name" value="TPR_19"/>
    <property type="match status" value="1"/>
</dbReference>
<keyword evidence="3" id="KW-0808">Transferase</keyword>
<dbReference type="CDD" id="cd02440">
    <property type="entry name" value="AdoMet_MTases"/>
    <property type="match status" value="1"/>
</dbReference>
<feature type="domain" description="Methyltransferase" evidence="2">
    <location>
        <begin position="458"/>
        <end position="553"/>
    </location>
</feature>
<feature type="repeat" description="TPR" evidence="1">
    <location>
        <begin position="84"/>
        <end position="117"/>
    </location>
</feature>
<evidence type="ECO:0000256" key="1">
    <source>
        <dbReference type="PROSITE-ProRule" id="PRU00339"/>
    </source>
</evidence>
<organism evidence="3 4">
    <name type="scientific">Methylohalomonas lacus</name>
    <dbReference type="NCBI Taxonomy" id="398773"/>
    <lineage>
        <taxon>Bacteria</taxon>
        <taxon>Pseudomonadati</taxon>
        <taxon>Pseudomonadota</taxon>
        <taxon>Gammaproteobacteria</taxon>
        <taxon>Methylohalomonadales</taxon>
        <taxon>Methylohalomonadaceae</taxon>
        <taxon>Methylohalomonas</taxon>
    </lineage>
</organism>
<dbReference type="SUPFAM" id="SSF48452">
    <property type="entry name" value="TPR-like"/>
    <property type="match status" value="1"/>
</dbReference>
<dbReference type="AlphaFoldDB" id="A0AAE3L4U5"/>
<name>A0AAE3L4U5_9GAMM</name>
<dbReference type="EMBL" id="JANUCT010000024">
    <property type="protein sequence ID" value="MCS3904493.1"/>
    <property type="molecule type" value="Genomic_DNA"/>
</dbReference>
<dbReference type="PROSITE" id="PS50005">
    <property type="entry name" value="TPR"/>
    <property type="match status" value="4"/>
</dbReference>
<dbReference type="GO" id="GO:0008168">
    <property type="term" value="F:methyltransferase activity"/>
    <property type="evidence" value="ECO:0007669"/>
    <property type="project" value="UniProtKB-KW"/>
</dbReference>
<feature type="repeat" description="TPR" evidence="1">
    <location>
        <begin position="118"/>
        <end position="151"/>
    </location>
</feature>
<dbReference type="InterPro" id="IPR041698">
    <property type="entry name" value="Methyltransf_25"/>
</dbReference>
<dbReference type="InterPro" id="IPR019734">
    <property type="entry name" value="TPR_rpt"/>
</dbReference>
<dbReference type="Pfam" id="PF13432">
    <property type="entry name" value="TPR_16"/>
    <property type="match status" value="1"/>
</dbReference>
<sequence>MKAAGQTSKRNAAVEVGRLLSRAQEQQQRGGLASASKHLRKAIKINPADQRAYLLLARIQQQQGQNQEAMRTYQACLRQQPEVFEALLNLGMLYKRHARLDDALACYDKALKLRSDVPELHNNMGNAWLERGDPGQAAAAYRRAIDARPAFAGAWHNLGRLLLQQNDAVAALEPLRRARQLQPESWQIHSDLADCLVHLPPASYAELPAADLLDCLQLQRIDGRTLNRMACRYLATQIFYDALDLLQRDQLSVDEALLDRLQQPLLLNLLQREPLCDWSLEQLLTRVRQQLLLTPELLDEKYLPLVAALAEQCFLNEYLWPVSAAEQSRLEALAGRPIAETPAIELCLYACYRPLSQRLSIDDAMPPQAATGDPSLACVWQQQVVEPAQEDEYRSQLPALTTIDDGTSTDVRAQYEANPYPRWRMLDQPDGYSLGNYLCLLFPHLRARPPGFDPAPAILCAGCGTGLQALRMARRIPDAQITAIDMSRTSLAYGMRQAAAHGHDDIDFAQADIVRLDDSVGPFDAIECYGVLHHLADPQAGWQALRRRLNPGGVMRIGLYSHAARGPIRAIRERIAAQNIDADIVGIRRVREYIAALDAGDPLRGLLHSPDFYSVSECRDLMFHVQEHQLDLSAIAEIIDELALEFLGFEFDDYATLQHYRQQYPDDPNAINLQYWQAYEQAHPDSFAAQYIFWVRAPD</sequence>
<keyword evidence="1" id="KW-0802">TPR repeat</keyword>
<evidence type="ECO:0000313" key="4">
    <source>
        <dbReference type="Proteomes" id="UP001204445"/>
    </source>
</evidence>
<protein>
    <submittedName>
        <fullName evidence="3">Tfp pilus assembly protein PilF/2-polyprenyl-3-methyl-5-hydroxy-6-metoxy-1, 4-benzoquinol methylase</fullName>
    </submittedName>
</protein>
<accession>A0AAE3L4U5</accession>
<dbReference type="InterPro" id="IPR029063">
    <property type="entry name" value="SAM-dependent_MTases_sf"/>
</dbReference>
<dbReference type="PANTHER" id="PTHR44809:SF1">
    <property type="entry name" value="PROTEIN O-MANNOSYL-TRANSFERASE TMTC1"/>
    <property type="match status" value="1"/>
</dbReference>
<reference evidence="3" key="1">
    <citation type="submission" date="2022-08" db="EMBL/GenBank/DDBJ databases">
        <title>Genomic Encyclopedia of Type Strains, Phase III (KMG-III): the genomes of soil and plant-associated and newly described type strains.</title>
        <authorList>
            <person name="Whitman W."/>
        </authorList>
    </citation>
    <scope>NUCLEOTIDE SEQUENCE</scope>
    <source>
        <strain evidence="3">HMT 1</strain>
    </source>
</reference>
<dbReference type="Pfam" id="PF13649">
    <property type="entry name" value="Methyltransf_25"/>
    <property type="match status" value="1"/>
</dbReference>
<dbReference type="SMART" id="SM00028">
    <property type="entry name" value="TPR"/>
    <property type="match status" value="5"/>
</dbReference>
<gene>
    <name evidence="3" type="ORF">J2T55_002529</name>
</gene>
<dbReference type="SUPFAM" id="SSF53335">
    <property type="entry name" value="S-adenosyl-L-methionine-dependent methyltransferases"/>
    <property type="match status" value="1"/>
</dbReference>
<dbReference type="PROSITE" id="PS50293">
    <property type="entry name" value="TPR_REGION"/>
    <property type="match status" value="1"/>
</dbReference>
<dbReference type="RefSeq" id="WP_259057546.1">
    <property type="nucleotide sequence ID" value="NZ_JANUCT010000024.1"/>
</dbReference>
<keyword evidence="3" id="KW-0489">Methyltransferase</keyword>
<proteinExistence type="predicted"/>
<dbReference type="GO" id="GO:0032259">
    <property type="term" value="P:methylation"/>
    <property type="evidence" value="ECO:0007669"/>
    <property type="project" value="UniProtKB-KW"/>
</dbReference>
<dbReference type="Gene3D" id="3.40.50.150">
    <property type="entry name" value="Vaccinia Virus protein VP39"/>
    <property type="match status" value="1"/>
</dbReference>
<dbReference type="Proteomes" id="UP001204445">
    <property type="component" value="Unassembled WGS sequence"/>
</dbReference>
<dbReference type="PANTHER" id="PTHR44809">
    <property type="match status" value="1"/>
</dbReference>